<dbReference type="CDD" id="cd21341">
    <property type="entry name" value="TTC8_N"/>
    <property type="match status" value="1"/>
</dbReference>
<reference evidence="2" key="1">
    <citation type="journal article" date="2007" name="Science">
        <title>Sea anemone genome reveals ancestral eumetazoan gene repertoire and genomic organization.</title>
        <authorList>
            <person name="Putnam N.H."/>
            <person name="Srivastava M."/>
            <person name="Hellsten U."/>
            <person name="Dirks B."/>
            <person name="Chapman J."/>
            <person name="Salamov A."/>
            <person name="Terry A."/>
            <person name="Shapiro H."/>
            <person name="Lindquist E."/>
            <person name="Kapitonov V.V."/>
            <person name="Jurka J."/>
            <person name="Genikhovich G."/>
            <person name="Grigoriev I.V."/>
            <person name="Lucas S.M."/>
            <person name="Steele R.E."/>
            <person name="Finnerty J.R."/>
            <person name="Technau U."/>
            <person name="Martindale M.Q."/>
            <person name="Rokhsar D.S."/>
        </authorList>
    </citation>
    <scope>NUCLEOTIDE SEQUENCE [LARGE SCALE GENOMIC DNA]</scope>
    <source>
        <strain evidence="2">CH2 x CH6</strain>
    </source>
</reference>
<evidence type="ECO:0000313" key="2">
    <source>
        <dbReference type="EMBL" id="EDO48470.1"/>
    </source>
</evidence>
<dbReference type="PhylomeDB" id="A7RIW7"/>
<proteinExistence type="predicted"/>
<dbReference type="PANTHER" id="PTHR44177">
    <property type="entry name" value="TETRATRICOPEPTIDE REPEAT PROTEIN 8"/>
    <property type="match status" value="1"/>
</dbReference>
<feature type="region of interest" description="Disordered" evidence="1">
    <location>
        <begin position="126"/>
        <end position="145"/>
    </location>
</feature>
<dbReference type="HOGENOM" id="CLU_1543906_0_0_1"/>
<evidence type="ECO:0000256" key="1">
    <source>
        <dbReference type="SAM" id="MobiDB-lite"/>
    </source>
</evidence>
<dbReference type="GO" id="GO:0034464">
    <property type="term" value="C:BBSome"/>
    <property type="evidence" value="ECO:0007669"/>
    <property type="project" value="InterPro"/>
</dbReference>
<dbReference type="Proteomes" id="UP000001593">
    <property type="component" value="Unassembled WGS sequence"/>
</dbReference>
<dbReference type="InterPro" id="IPR028796">
    <property type="entry name" value="BBS8"/>
</dbReference>
<gene>
    <name evidence="2" type="ORF">NEMVEDRAFT_v1g83222</name>
</gene>
<dbReference type="EMBL" id="DS469513">
    <property type="protein sequence ID" value="EDO48470.1"/>
    <property type="molecule type" value="Genomic_DNA"/>
</dbReference>
<name>A7RIW7_NEMVE</name>
<dbReference type="GO" id="GO:1905515">
    <property type="term" value="P:non-motile cilium assembly"/>
    <property type="evidence" value="ECO:0007669"/>
    <property type="project" value="InterPro"/>
</dbReference>
<accession>A7RIW7</accession>
<organism evidence="2 3">
    <name type="scientific">Nematostella vectensis</name>
    <name type="common">Starlet sea anemone</name>
    <dbReference type="NCBI Taxonomy" id="45351"/>
    <lineage>
        <taxon>Eukaryota</taxon>
        <taxon>Metazoa</taxon>
        <taxon>Cnidaria</taxon>
        <taxon>Anthozoa</taxon>
        <taxon>Hexacorallia</taxon>
        <taxon>Actiniaria</taxon>
        <taxon>Edwardsiidae</taxon>
        <taxon>Nematostella</taxon>
    </lineage>
</organism>
<dbReference type="STRING" id="45351.A7RIW7"/>
<keyword evidence="3" id="KW-1185">Reference proteome</keyword>
<dbReference type="AlphaFoldDB" id="A7RIW7"/>
<feature type="non-terminal residue" evidence="2">
    <location>
        <position position="174"/>
    </location>
</feature>
<dbReference type="eggNOG" id="KOG1129">
    <property type="taxonomic scope" value="Eukaryota"/>
</dbReference>
<dbReference type="InParanoid" id="A7RIW7"/>
<sequence>MAVQLPLQMDPLFLSLSLYRRRKHEDCVEVCTQMLKKNPYDQKKSWVVEVLLFLLKAIKILQNGSFYLMNSGESNVFYCFTPSSRRPKAAWCLKTRALTEQVYVDEVDVDEEGIAEMLMDDNSVAQLPRPGTSLKKPGTGQGGPTPGVRYWFCETRNSGWSPRDYGTGNTNTKN</sequence>
<protein>
    <submittedName>
        <fullName evidence="2">Uncharacterized protein</fullName>
    </submittedName>
</protein>
<evidence type="ECO:0000313" key="3">
    <source>
        <dbReference type="Proteomes" id="UP000001593"/>
    </source>
</evidence>
<dbReference type="PANTHER" id="PTHR44177:SF1">
    <property type="entry name" value="TETRATRICOPEPTIDE REPEAT PROTEIN 8"/>
    <property type="match status" value="1"/>
</dbReference>